<protein>
    <submittedName>
        <fullName evidence="1">Uncharacterized protein</fullName>
    </submittedName>
</protein>
<proteinExistence type="predicted"/>
<evidence type="ECO:0000313" key="2">
    <source>
        <dbReference type="Proteomes" id="UP000887013"/>
    </source>
</evidence>
<sequence>MAALRGEIAVSKQVERFVQETNQRIAFEGVKARLSDKTHVQSGIPKPNSTWLTINTSKCVFGVSILNFVTQQGTKPLPEKVEPILNTQSLKIKELQPLLN</sequence>
<name>A0A8X6T5C0_NEPPI</name>
<reference evidence="1" key="1">
    <citation type="submission" date="2020-08" db="EMBL/GenBank/DDBJ databases">
        <title>Multicomponent nature underlies the extraordinary mechanical properties of spider dragline silk.</title>
        <authorList>
            <person name="Kono N."/>
            <person name="Nakamura H."/>
            <person name="Mori M."/>
            <person name="Yoshida Y."/>
            <person name="Ohtoshi R."/>
            <person name="Malay A.D."/>
            <person name="Moran D.A.P."/>
            <person name="Tomita M."/>
            <person name="Numata K."/>
            <person name="Arakawa K."/>
        </authorList>
    </citation>
    <scope>NUCLEOTIDE SEQUENCE</scope>
</reference>
<gene>
    <name evidence="1" type="ORF">NPIL_34841</name>
</gene>
<comment type="caution">
    <text evidence="1">The sequence shown here is derived from an EMBL/GenBank/DDBJ whole genome shotgun (WGS) entry which is preliminary data.</text>
</comment>
<dbReference type="EMBL" id="BMAW01096421">
    <property type="protein sequence ID" value="GFS74605.1"/>
    <property type="molecule type" value="Genomic_DNA"/>
</dbReference>
<evidence type="ECO:0000313" key="1">
    <source>
        <dbReference type="EMBL" id="GFS74605.1"/>
    </source>
</evidence>
<dbReference type="OrthoDB" id="6426130at2759"/>
<dbReference type="Proteomes" id="UP000887013">
    <property type="component" value="Unassembled WGS sequence"/>
</dbReference>
<dbReference type="AlphaFoldDB" id="A0A8X6T5C0"/>
<accession>A0A8X6T5C0</accession>
<keyword evidence="2" id="KW-1185">Reference proteome</keyword>
<organism evidence="1 2">
    <name type="scientific">Nephila pilipes</name>
    <name type="common">Giant wood spider</name>
    <name type="synonym">Nephila maculata</name>
    <dbReference type="NCBI Taxonomy" id="299642"/>
    <lineage>
        <taxon>Eukaryota</taxon>
        <taxon>Metazoa</taxon>
        <taxon>Ecdysozoa</taxon>
        <taxon>Arthropoda</taxon>
        <taxon>Chelicerata</taxon>
        <taxon>Arachnida</taxon>
        <taxon>Araneae</taxon>
        <taxon>Araneomorphae</taxon>
        <taxon>Entelegynae</taxon>
        <taxon>Araneoidea</taxon>
        <taxon>Nephilidae</taxon>
        <taxon>Nephila</taxon>
    </lineage>
</organism>